<dbReference type="PROSITE" id="PS00107">
    <property type="entry name" value="PROTEIN_KINASE_ATP"/>
    <property type="match status" value="1"/>
</dbReference>
<comment type="similarity">
    <text evidence="2">Belongs to the protein kinase superfamily. TKL Ser/Thr protein kinase family. RAF subfamily.</text>
</comment>
<proteinExistence type="inferred from homology"/>
<keyword evidence="13" id="KW-0675">Receptor</keyword>
<evidence type="ECO:0000256" key="1">
    <source>
        <dbReference type="ARBA" id="ARBA00004370"/>
    </source>
</evidence>
<dbReference type="SMART" id="SM00220">
    <property type="entry name" value="S_TKc"/>
    <property type="match status" value="1"/>
</dbReference>
<dbReference type="SMART" id="SM00091">
    <property type="entry name" value="PAS"/>
    <property type="match status" value="1"/>
</dbReference>
<dbReference type="InterPro" id="IPR011009">
    <property type="entry name" value="Kinase-like_dom_sf"/>
</dbReference>
<feature type="region of interest" description="Disordered" evidence="17">
    <location>
        <begin position="1289"/>
        <end position="1314"/>
    </location>
</feature>
<evidence type="ECO:0000256" key="2">
    <source>
        <dbReference type="ARBA" id="ARBA00010507"/>
    </source>
</evidence>
<keyword evidence="7" id="KW-0808">Transferase</keyword>
<feature type="region of interest" description="Disordered" evidence="17">
    <location>
        <begin position="853"/>
        <end position="884"/>
    </location>
</feature>
<evidence type="ECO:0000256" key="12">
    <source>
        <dbReference type="ARBA" id="ARBA00023136"/>
    </source>
</evidence>
<dbReference type="Pfam" id="PF00989">
    <property type="entry name" value="PAS"/>
    <property type="match status" value="1"/>
</dbReference>
<dbReference type="PRINTS" id="PR00109">
    <property type="entry name" value="TYRKINASE"/>
</dbReference>
<evidence type="ECO:0000256" key="17">
    <source>
        <dbReference type="SAM" id="MobiDB-lite"/>
    </source>
</evidence>
<keyword evidence="8 16" id="KW-0547">Nucleotide-binding</keyword>
<organism evidence="20 21">
    <name type="scientific">Marchantia polymorpha subsp. ruderalis</name>
    <dbReference type="NCBI Taxonomy" id="1480154"/>
    <lineage>
        <taxon>Eukaryota</taxon>
        <taxon>Viridiplantae</taxon>
        <taxon>Streptophyta</taxon>
        <taxon>Embryophyta</taxon>
        <taxon>Marchantiophyta</taxon>
        <taxon>Marchantiopsida</taxon>
        <taxon>Marchantiidae</taxon>
        <taxon>Marchantiales</taxon>
        <taxon>Marchantiaceae</taxon>
        <taxon>Marchantia</taxon>
    </lineage>
</organism>
<feature type="region of interest" description="Disordered" evidence="17">
    <location>
        <begin position="80"/>
        <end position="114"/>
    </location>
</feature>
<feature type="compositionally biased region" description="Basic and acidic residues" evidence="17">
    <location>
        <begin position="963"/>
        <end position="972"/>
    </location>
</feature>
<feature type="region of interest" description="Disordered" evidence="17">
    <location>
        <begin position="1"/>
        <end position="43"/>
    </location>
</feature>
<dbReference type="GO" id="GO:0005524">
    <property type="term" value="F:ATP binding"/>
    <property type="evidence" value="ECO:0007669"/>
    <property type="project" value="UniProtKB-UniRule"/>
</dbReference>
<dbReference type="GO" id="GO:0006355">
    <property type="term" value="P:regulation of DNA-templated transcription"/>
    <property type="evidence" value="ECO:0007669"/>
    <property type="project" value="InterPro"/>
</dbReference>
<keyword evidence="6" id="KW-0716">Sensory transduction</keyword>
<dbReference type="Gene3D" id="3.30.200.20">
    <property type="entry name" value="Phosphorylase Kinase, domain 1"/>
    <property type="match status" value="1"/>
</dbReference>
<dbReference type="CDD" id="cd00130">
    <property type="entry name" value="PAS"/>
    <property type="match status" value="1"/>
</dbReference>
<dbReference type="InterPro" id="IPR055164">
    <property type="entry name" value="EDR1/CTR1/ARMC3-like_pept-like"/>
</dbReference>
<dbReference type="InterPro" id="IPR035965">
    <property type="entry name" value="PAS-like_dom_sf"/>
</dbReference>
<dbReference type="FunFam" id="1.10.510.10:FF:000476">
    <property type="entry name" value="PAS domain-containing protein tyrosine kinase family protein"/>
    <property type="match status" value="1"/>
</dbReference>
<evidence type="ECO:0000256" key="11">
    <source>
        <dbReference type="ARBA" id="ARBA00022991"/>
    </source>
</evidence>
<dbReference type="InterPro" id="IPR000014">
    <property type="entry name" value="PAS"/>
</dbReference>
<feature type="domain" description="PAS" evidence="19">
    <location>
        <begin position="172"/>
        <end position="221"/>
    </location>
</feature>
<dbReference type="InterPro" id="IPR013767">
    <property type="entry name" value="PAS_fold"/>
</dbReference>
<feature type="compositionally biased region" description="Low complexity" evidence="17">
    <location>
        <begin position="1295"/>
        <end position="1314"/>
    </location>
</feature>
<dbReference type="PANTHER" id="PTHR44329:SF298">
    <property type="entry name" value="MIXED LINEAGE KINASE DOMAIN-LIKE PROTEIN"/>
    <property type="match status" value="1"/>
</dbReference>
<dbReference type="PROSITE" id="PS50112">
    <property type="entry name" value="PAS"/>
    <property type="match status" value="1"/>
</dbReference>
<dbReference type="InterPro" id="IPR051681">
    <property type="entry name" value="Ser/Thr_Kinases-Pseudokinases"/>
</dbReference>
<keyword evidence="5" id="KW-0600">Photoreceptor protein</keyword>
<evidence type="ECO:0000256" key="3">
    <source>
        <dbReference type="ARBA" id="ARBA00012513"/>
    </source>
</evidence>
<feature type="domain" description="Protein kinase" evidence="18">
    <location>
        <begin position="1037"/>
        <end position="1291"/>
    </location>
</feature>
<dbReference type="InterPro" id="IPR017441">
    <property type="entry name" value="Protein_kinase_ATP_BS"/>
</dbReference>
<dbReference type="FunFam" id="3.30.200.20:FF:000060">
    <property type="entry name" value="Serine/threonine-protein kinase isoform 1"/>
    <property type="match status" value="1"/>
</dbReference>
<feature type="compositionally biased region" description="Basic and acidic residues" evidence="17">
    <location>
        <begin position="1"/>
        <end position="10"/>
    </location>
</feature>
<dbReference type="GO" id="GO:0016020">
    <property type="term" value="C:membrane"/>
    <property type="evidence" value="ECO:0007669"/>
    <property type="project" value="UniProtKB-SubCell"/>
</dbReference>
<dbReference type="Gene3D" id="1.10.510.10">
    <property type="entry name" value="Transferase(Phosphotransferase) domain 1"/>
    <property type="match status" value="1"/>
</dbReference>
<keyword evidence="9" id="KW-0418">Kinase</keyword>
<dbReference type="Pfam" id="PF14381">
    <property type="entry name" value="EDR1_CTR1_ARMC3_pept"/>
    <property type="match status" value="1"/>
</dbReference>
<comment type="caution">
    <text evidence="20">The sequence shown here is derived from an EMBL/GenBank/DDBJ whole genome shotgun (WGS) entry which is preliminary data.</text>
</comment>
<evidence type="ECO:0000256" key="14">
    <source>
        <dbReference type="ARBA" id="ARBA00047899"/>
    </source>
</evidence>
<feature type="compositionally biased region" description="Basic and acidic residues" evidence="17">
    <location>
        <begin position="370"/>
        <end position="396"/>
    </location>
</feature>
<comment type="subcellular location">
    <subcellularLocation>
        <location evidence="1">Membrane</location>
    </subcellularLocation>
</comment>
<evidence type="ECO:0000256" key="9">
    <source>
        <dbReference type="ARBA" id="ARBA00022777"/>
    </source>
</evidence>
<dbReference type="Pfam" id="PF07714">
    <property type="entry name" value="PK_Tyr_Ser-Thr"/>
    <property type="match status" value="1"/>
</dbReference>
<gene>
    <name evidence="20" type="ORF">AXG93_960s1320</name>
</gene>
<evidence type="ECO:0000256" key="16">
    <source>
        <dbReference type="PROSITE-ProRule" id="PRU10141"/>
    </source>
</evidence>
<comment type="catalytic activity">
    <reaction evidence="15">
        <text>L-seryl-[protein] + ATP = O-phospho-L-seryl-[protein] + ADP + H(+)</text>
        <dbReference type="Rhea" id="RHEA:17989"/>
        <dbReference type="Rhea" id="RHEA-COMP:9863"/>
        <dbReference type="Rhea" id="RHEA-COMP:11604"/>
        <dbReference type="ChEBI" id="CHEBI:15378"/>
        <dbReference type="ChEBI" id="CHEBI:29999"/>
        <dbReference type="ChEBI" id="CHEBI:30616"/>
        <dbReference type="ChEBI" id="CHEBI:83421"/>
        <dbReference type="ChEBI" id="CHEBI:456216"/>
        <dbReference type="EC" id="2.7.11.1"/>
    </reaction>
</comment>
<evidence type="ECO:0000256" key="8">
    <source>
        <dbReference type="ARBA" id="ARBA00022741"/>
    </source>
</evidence>
<feature type="region of interest" description="Disordered" evidence="17">
    <location>
        <begin position="327"/>
        <end position="346"/>
    </location>
</feature>
<name>A0A176VI23_MARPO</name>
<keyword evidence="10 16" id="KW-0067">ATP-binding</keyword>
<dbReference type="PROSITE" id="PS50011">
    <property type="entry name" value="PROTEIN_KINASE_DOM"/>
    <property type="match status" value="1"/>
</dbReference>
<dbReference type="SUPFAM" id="SSF56112">
    <property type="entry name" value="Protein kinase-like (PK-like)"/>
    <property type="match status" value="1"/>
</dbReference>
<feature type="region of interest" description="Disordered" evidence="17">
    <location>
        <begin position="364"/>
        <end position="459"/>
    </location>
</feature>
<dbReference type="InterPro" id="IPR001245">
    <property type="entry name" value="Ser-Thr/Tyr_kinase_cat_dom"/>
</dbReference>
<dbReference type="NCBIfam" id="TIGR00229">
    <property type="entry name" value="sensory_box"/>
    <property type="match status" value="1"/>
</dbReference>
<dbReference type="EC" id="2.7.11.1" evidence="3"/>
<dbReference type="Gene3D" id="3.30.450.20">
    <property type="entry name" value="PAS domain"/>
    <property type="match status" value="1"/>
</dbReference>
<dbReference type="GO" id="GO:0004674">
    <property type="term" value="F:protein serine/threonine kinase activity"/>
    <property type="evidence" value="ECO:0007669"/>
    <property type="project" value="UniProtKB-KW"/>
</dbReference>
<feature type="binding site" evidence="16">
    <location>
        <position position="1064"/>
    </location>
    <ligand>
        <name>ATP</name>
        <dbReference type="ChEBI" id="CHEBI:30616"/>
    </ligand>
</feature>
<protein>
    <recommendedName>
        <fullName evidence="3">non-specific serine/threonine protein kinase</fullName>
        <ecNumber evidence="3">2.7.11.1</ecNumber>
    </recommendedName>
</protein>
<feature type="compositionally biased region" description="Basic and acidic residues" evidence="17">
    <location>
        <begin position="866"/>
        <end position="875"/>
    </location>
</feature>
<dbReference type="InterPro" id="IPR000719">
    <property type="entry name" value="Prot_kinase_dom"/>
</dbReference>
<accession>A0A176VI23</accession>
<evidence type="ECO:0000256" key="4">
    <source>
        <dbReference type="ARBA" id="ARBA00022527"/>
    </source>
</evidence>
<dbReference type="InterPro" id="IPR008271">
    <property type="entry name" value="Ser/Thr_kinase_AS"/>
</dbReference>
<keyword evidence="12" id="KW-0472">Membrane</keyword>
<sequence>MYNEMDKINGDRWSSTEPRENYAYPHGQSMAGLESRVEKQPSRVEGYGGGTFLFRRGQSVAQDPWLRRSTSDKQIVRNIIQGADQGSMERPSTAESSRDKAGSTTDTQRAHSERLGMVGAVDKTDITVENEDSDAMESLASQNRASVLSHWHFAGLPTASTAKRSMTIGEVELLQSIGQGVICTDLQGNITNWNRAAENMYQWKNEEVRGRNVVKLLTPKNMNKESPEIIGRSSNGESWSGPYPSVRKDGEIINTVVTDTPIVDKNNKIIGIVGVSYDVGPLSNKKIPIRRSYSDEGVFNLLEAEVTPASSSAESHNMLGWRRVHLDDNKANDSPPAADNDSSSVGKNLLRIGRSSVQQLVRKLQIRTPKKQEEATGQQRGDRQRLREEHDGDENQRSSNRIPSPGRTIEYSQVSNVYVPNEGSESDYGDLDGSSIPLVVPAKQPTRGADGPSDGAGISQKEVIKEVIVNSTNAGAFNNALSRSSSGSAQGHDASTVGSPVERNFYDNAWGGSNTGAGINFQQAEEDFQLQLALALRVAAEAAAVDDPDLSANVRGPKGSTKLMPGVSKTEATAYRYWICHVFFVNAVSRIRTRYHAMPCTAMYVGDPALVPWVSNCLSYDDRIEDGFYEVWGMSPYVWSMCTDSNELGRMPPLENLRSVHPSDATFEVVLVDRNMDPSLRELEDKAVGLAYDSTEVLDMASKLSIMVANVMGGPSESDGNLMELWQTTSSKLMQLLGTIVLPIGLLRVGLSRHRALLFKVMADSVGLPCRLVRGSAYCGKVDDASVVVKCGDDREWMVDLLIKPGSIMMPDARLAAPPAVIASPLQFERPSPFAGSSVTVLDWARYEPGRRDVPLRTTKPNRIRGGAEEGRKSMSAEAAGGAENQHLVVTQGLEFSDSSARGSRGNAGGSNESAPKDRPGLVSLLGNGAGFASEQPVRPRAGAKASFLTEDITRPPAVIDNSPKKNSHELKNPGTKVPSQEMFAMYEIKPYEQRAWAKEERRVTGSDEYSRSEGAGRMLDQIASEASDFEIAWDDVVIGERIGQGSYGKVYRADWQGSDVAVKVFLDQDLKTEALEEFKSEVAIMRRLRHPNIVLFMGAVTKPPNLSIITEFCPRGSLYRLLHRPNRELDERKRIRMAVDVVKGMNYLHRCSPPVVHRDLKSPNLLVDKNWTVKVADFGLSRQKHSTFLSSKSSAGTPEWMAPEVLRNEPSDEKSDVYSFGVILWELATLQVPWNGMNPIQVVGAVGFQHRRLPTDTIDPSLAAIIQACWRTDSKLRPSFADLMQELKNLQTRPTAASPAQSPSATPQSGSSK</sequence>
<dbReference type="SUPFAM" id="SSF55785">
    <property type="entry name" value="PYP-like sensor domain (PAS domain)"/>
    <property type="match status" value="1"/>
</dbReference>
<evidence type="ECO:0000256" key="5">
    <source>
        <dbReference type="ARBA" id="ARBA00022543"/>
    </source>
</evidence>
<evidence type="ECO:0000313" key="21">
    <source>
        <dbReference type="Proteomes" id="UP000077202"/>
    </source>
</evidence>
<dbReference type="Proteomes" id="UP000077202">
    <property type="component" value="Unassembled WGS sequence"/>
</dbReference>
<keyword evidence="11" id="KW-0157">Chromophore</keyword>
<feature type="region of interest" description="Disordered" evidence="17">
    <location>
        <begin position="956"/>
        <end position="977"/>
    </location>
</feature>
<feature type="compositionally biased region" description="Low complexity" evidence="17">
    <location>
        <begin position="332"/>
        <end position="344"/>
    </location>
</feature>
<dbReference type="PANTHER" id="PTHR44329">
    <property type="entry name" value="SERINE/THREONINE-PROTEIN KINASE TNNI3K-RELATED"/>
    <property type="match status" value="1"/>
</dbReference>
<evidence type="ECO:0000256" key="7">
    <source>
        <dbReference type="ARBA" id="ARBA00022679"/>
    </source>
</evidence>
<comment type="catalytic activity">
    <reaction evidence="14">
        <text>L-threonyl-[protein] + ATP = O-phospho-L-threonyl-[protein] + ADP + H(+)</text>
        <dbReference type="Rhea" id="RHEA:46608"/>
        <dbReference type="Rhea" id="RHEA-COMP:11060"/>
        <dbReference type="Rhea" id="RHEA-COMP:11605"/>
        <dbReference type="ChEBI" id="CHEBI:15378"/>
        <dbReference type="ChEBI" id="CHEBI:30013"/>
        <dbReference type="ChEBI" id="CHEBI:30616"/>
        <dbReference type="ChEBI" id="CHEBI:61977"/>
        <dbReference type="ChEBI" id="CHEBI:456216"/>
        <dbReference type="EC" id="2.7.11.1"/>
    </reaction>
</comment>
<dbReference type="EMBL" id="LVLJ01003829">
    <property type="protein sequence ID" value="OAE19575.1"/>
    <property type="molecule type" value="Genomic_DNA"/>
</dbReference>
<evidence type="ECO:0000259" key="18">
    <source>
        <dbReference type="PROSITE" id="PS50011"/>
    </source>
</evidence>
<evidence type="ECO:0000256" key="15">
    <source>
        <dbReference type="ARBA" id="ARBA00048679"/>
    </source>
</evidence>
<dbReference type="PROSITE" id="PS00108">
    <property type="entry name" value="PROTEIN_KINASE_ST"/>
    <property type="match status" value="1"/>
</dbReference>
<reference evidence="20" key="1">
    <citation type="submission" date="2016-03" db="EMBL/GenBank/DDBJ databases">
        <title>Mechanisms controlling the formation of the plant cell surface in tip-growing cells are functionally conserved among land plants.</title>
        <authorList>
            <person name="Honkanen S."/>
            <person name="Jones V.A."/>
            <person name="Morieri G."/>
            <person name="Champion C."/>
            <person name="Hetherington A.J."/>
            <person name="Kelly S."/>
            <person name="Saint-Marcoux D."/>
            <person name="Proust H."/>
            <person name="Prescott H."/>
            <person name="Dolan L."/>
        </authorList>
    </citation>
    <scope>NUCLEOTIDE SEQUENCE [LARGE SCALE GENOMIC DNA]</scope>
    <source>
        <tissue evidence="20">Whole gametophyte</tissue>
    </source>
</reference>
<keyword evidence="4" id="KW-0723">Serine/threonine-protein kinase</keyword>
<evidence type="ECO:0000256" key="10">
    <source>
        <dbReference type="ARBA" id="ARBA00022840"/>
    </source>
</evidence>
<evidence type="ECO:0000256" key="13">
    <source>
        <dbReference type="ARBA" id="ARBA00023170"/>
    </source>
</evidence>
<evidence type="ECO:0000259" key="19">
    <source>
        <dbReference type="PROSITE" id="PS50112"/>
    </source>
</evidence>
<dbReference type="GO" id="GO:0009881">
    <property type="term" value="F:photoreceptor activity"/>
    <property type="evidence" value="ECO:0007669"/>
    <property type="project" value="UniProtKB-KW"/>
</dbReference>
<evidence type="ECO:0000256" key="6">
    <source>
        <dbReference type="ARBA" id="ARBA00022606"/>
    </source>
</evidence>
<feature type="region of interest" description="Disordered" evidence="17">
    <location>
        <begin position="898"/>
        <end position="919"/>
    </location>
</feature>
<evidence type="ECO:0000313" key="20">
    <source>
        <dbReference type="EMBL" id="OAE19575.1"/>
    </source>
</evidence>
<keyword evidence="21" id="KW-1185">Reference proteome</keyword>
<dbReference type="CDD" id="cd13999">
    <property type="entry name" value="STKc_MAP3K-like"/>
    <property type="match status" value="1"/>
</dbReference>